<keyword evidence="3" id="KW-1185">Reference proteome</keyword>
<dbReference type="EMBL" id="JAQOWY010000023">
    <property type="protein sequence ID" value="KAK1855318.1"/>
    <property type="molecule type" value="Genomic_DNA"/>
</dbReference>
<feature type="region of interest" description="Disordered" evidence="1">
    <location>
        <begin position="138"/>
        <end position="190"/>
    </location>
</feature>
<sequence length="190" mass="21450">MASHKPTYAQALAHAKVLHDDFQTELAAFRQNLSSHWDSCKDILETFEEGALTREHLATHVRAIDTLHIRLFNRYLALREGLHDLIDPLYVGAAHPKKGEKDMLLGTYWAFERVPPFDAKDGDDLIGGREADRVEVKKGRYTDDESGTGQGNGEQPWVFEEYDPGASGKAGPEEWWEDSEKKEANLIDLS</sequence>
<gene>
    <name evidence="2" type="ORF">CCHR01_02081</name>
</gene>
<dbReference type="AlphaFoldDB" id="A0AAD9EP14"/>
<organism evidence="2 3">
    <name type="scientific">Colletotrichum chrysophilum</name>
    <dbReference type="NCBI Taxonomy" id="1836956"/>
    <lineage>
        <taxon>Eukaryota</taxon>
        <taxon>Fungi</taxon>
        <taxon>Dikarya</taxon>
        <taxon>Ascomycota</taxon>
        <taxon>Pezizomycotina</taxon>
        <taxon>Sordariomycetes</taxon>
        <taxon>Hypocreomycetidae</taxon>
        <taxon>Glomerellales</taxon>
        <taxon>Glomerellaceae</taxon>
        <taxon>Colletotrichum</taxon>
        <taxon>Colletotrichum gloeosporioides species complex</taxon>
    </lineage>
</organism>
<evidence type="ECO:0000256" key="1">
    <source>
        <dbReference type="SAM" id="MobiDB-lite"/>
    </source>
</evidence>
<proteinExistence type="predicted"/>
<feature type="compositionally biased region" description="Basic and acidic residues" evidence="1">
    <location>
        <begin position="178"/>
        <end position="190"/>
    </location>
</feature>
<evidence type="ECO:0000313" key="3">
    <source>
        <dbReference type="Proteomes" id="UP001243330"/>
    </source>
</evidence>
<accession>A0AAD9EP14</accession>
<dbReference type="Proteomes" id="UP001243330">
    <property type="component" value="Unassembled WGS sequence"/>
</dbReference>
<name>A0AAD9EP14_9PEZI</name>
<comment type="caution">
    <text evidence="2">The sequence shown here is derived from an EMBL/GenBank/DDBJ whole genome shotgun (WGS) entry which is preliminary data.</text>
</comment>
<reference evidence="2" key="1">
    <citation type="submission" date="2023-01" db="EMBL/GenBank/DDBJ databases">
        <title>Colletotrichum chrysophilum M932 genome sequence.</title>
        <authorList>
            <person name="Baroncelli R."/>
        </authorList>
    </citation>
    <scope>NUCLEOTIDE SEQUENCE</scope>
    <source>
        <strain evidence="2">M932</strain>
    </source>
</reference>
<evidence type="ECO:0000313" key="2">
    <source>
        <dbReference type="EMBL" id="KAK1855318.1"/>
    </source>
</evidence>
<protein>
    <submittedName>
        <fullName evidence="2">Uncharacterized protein</fullName>
    </submittedName>
</protein>